<sequence length="93" mass="10476">MKEECNLSIKVISRNPLARNDDKNLEARADWVDKWITKGISYLDNCVFLDESGFDGNKRRSCGWSPRGTKAITTTPSIKVDNLVTVTALMVTR</sequence>
<organism evidence="1 2">
    <name type="scientific">Rhizopus oryzae</name>
    <name type="common">Mucormycosis agent</name>
    <name type="synonym">Rhizopus arrhizus var. delemar</name>
    <dbReference type="NCBI Taxonomy" id="64495"/>
    <lineage>
        <taxon>Eukaryota</taxon>
        <taxon>Fungi</taxon>
        <taxon>Fungi incertae sedis</taxon>
        <taxon>Mucoromycota</taxon>
        <taxon>Mucoromycotina</taxon>
        <taxon>Mucoromycetes</taxon>
        <taxon>Mucorales</taxon>
        <taxon>Mucorineae</taxon>
        <taxon>Rhizopodaceae</taxon>
        <taxon>Rhizopus</taxon>
    </lineage>
</organism>
<evidence type="ECO:0008006" key="3">
    <source>
        <dbReference type="Google" id="ProtNLM"/>
    </source>
</evidence>
<gene>
    <name evidence="1" type="ORF">G6F51_000203</name>
</gene>
<reference evidence="1" key="1">
    <citation type="journal article" date="2020" name="Microb. Genom.">
        <title>Genetic diversity of clinical and environmental Mucorales isolates obtained from an investigation of mucormycosis cases among solid organ transplant recipients.</title>
        <authorList>
            <person name="Nguyen M.H."/>
            <person name="Kaul D."/>
            <person name="Muto C."/>
            <person name="Cheng S.J."/>
            <person name="Richter R.A."/>
            <person name="Bruno V.M."/>
            <person name="Liu G."/>
            <person name="Beyhan S."/>
            <person name="Sundermann A.J."/>
            <person name="Mounaud S."/>
            <person name="Pasculle A.W."/>
            <person name="Nierman W.C."/>
            <person name="Driscoll E."/>
            <person name="Cumbie R."/>
            <person name="Clancy C.J."/>
            <person name="Dupont C.L."/>
        </authorList>
    </citation>
    <scope>NUCLEOTIDE SEQUENCE</scope>
    <source>
        <strain evidence="1">GL16</strain>
    </source>
</reference>
<dbReference type="OrthoDB" id="2280777at2759"/>
<name>A0A9P6YPL3_RHIOR</name>
<dbReference type="EMBL" id="JAANIT010000010">
    <property type="protein sequence ID" value="KAG1554056.1"/>
    <property type="molecule type" value="Genomic_DNA"/>
</dbReference>
<dbReference type="OMA" id="IQERMNW"/>
<accession>A0A9P6YPL3</accession>
<evidence type="ECO:0000313" key="2">
    <source>
        <dbReference type="Proteomes" id="UP000717996"/>
    </source>
</evidence>
<dbReference type="InterPro" id="IPR036397">
    <property type="entry name" value="RNaseH_sf"/>
</dbReference>
<evidence type="ECO:0000313" key="1">
    <source>
        <dbReference type="EMBL" id="KAG1554056.1"/>
    </source>
</evidence>
<dbReference type="Gene3D" id="3.30.420.10">
    <property type="entry name" value="Ribonuclease H-like superfamily/Ribonuclease H"/>
    <property type="match status" value="1"/>
</dbReference>
<dbReference type="AlphaFoldDB" id="A0A9P6YPL3"/>
<dbReference type="Proteomes" id="UP000717996">
    <property type="component" value="Unassembled WGS sequence"/>
</dbReference>
<comment type="caution">
    <text evidence="1">The sequence shown here is derived from an EMBL/GenBank/DDBJ whole genome shotgun (WGS) entry which is preliminary data.</text>
</comment>
<protein>
    <recommendedName>
        <fullName evidence="3">Transposase</fullName>
    </recommendedName>
</protein>
<proteinExistence type="predicted"/>
<dbReference type="GO" id="GO:0003676">
    <property type="term" value="F:nucleic acid binding"/>
    <property type="evidence" value="ECO:0007669"/>
    <property type="project" value="InterPro"/>
</dbReference>